<comment type="similarity">
    <text evidence="1">Belongs to the PPR family. P subfamily.</text>
</comment>
<accession>A0A328EDR9</accession>
<sequence>MAAKLSAALHIHFTNPPLSSSFSDTKPYKAPFNSRRRLSISCHSTKSPHKFAEELRNQRNGPSLSEQLRPLSGTVLADHPKENEIQSKPLSIWVNPTRPRPSALSLHRHSRSAHSSFNSSQLWELKMLAGKMNESDLSGEGFAAVLEGIPETPGKESALILLKSLRNWEKSLLFLEWIKSKNLFPLETIFYNVAMKSLRSGGQFRHMEELAVEMVENGVDLDNITYSTIITGAKRCNLFDKAIEWFERMYRTGLIPDEVTYSAVLDVYAQSGMAEEAMGLYERGRASGWAPDAVAVSVLAKAFASTSDYNGIVFVIQEIKELEIKPTVAVYNALLQGLGKARKPGHARSLFREMVENGIAPDAKTLTFLIKIYGKARWGRDVLELWEMIKSKGWPMDTFLCNTLLNTCAELGLVKEAERLFGNMKASPSPDGHCVLDNRSYTAMLNVYASVGDPDKAMSLFEEMREGRVGLDVMGCTCLVRCLGNSRRINDLVAIFEVAMERGIKPDDRLSGSLLSVLSHCDDDEDALRRQQNCGLVSCCLQKANPSLAAFMKRLLQEDNTSDDYLRAEFQVILRNSTVESQKAFCNALIDICRKRNLGNRARTLLRAGTGYGVYPHLQSKAGNEWRLDLRTMSAGAAQTAFEEWMTTIARMAKHGEPLPEVFTATAGAGGLARAFAVEVERFEAPFKKSDENGAGVFVAKREDLVSWIHSECFFT</sequence>
<feature type="repeat" description="PPR" evidence="3">
    <location>
        <begin position="257"/>
        <end position="291"/>
    </location>
</feature>
<dbReference type="GO" id="GO:0045727">
    <property type="term" value="P:positive regulation of translation"/>
    <property type="evidence" value="ECO:0007669"/>
    <property type="project" value="TreeGrafter"/>
</dbReference>
<feature type="repeat" description="PPR" evidence="3">
    <location>
        <begin position="327"/>
        <end position="361"/>
    </location>
</feature>
<gene>
    <name evidence="4" type="ORF">DM860_001857</name>
</gene>
<dbReference type="Pfam" id="PF01535">
    <property type="entry name" value="PPR"/>
    <property type="match status" value="2"/>
</dbReference>
<dbReference type="AlphaFoldDB" id="A0A328EDR9"/>
<dbReference type="EMBL" id="NQVE01000009">
    <property type="protein sequence ID" value="RAL54729.1"/>
    <property type="molecule type" value="Genomic_DNA"/>
</dbReference>
<dbReference type="PANTHER" id="PTHR47447:SF3">
    <property type="entry name" value="OS03G0856100 PROTEIN"/>
    <property type="match status" value="1"/>
</dbReference>
<feature type="repeat" description="PPR" evidence="3">
    <location>
        <begin position="472"/>
        <end position="506"/>
    </location>
</feature>
<dbReference type="GO" id="GO:0042134">
    <property type="term" value="F:rRNA primary transcript binding"/>
    <property type="evidence" value="ECO:0007669"/>
    <property type="project" value="TreeGrafter"/>
</dbReference>
<dbReference type="NCBIfam" id="TIGR00756">
    <property type="entry name" value="PPR"/>
    <property type="match status" value="6"/>
</dbReference>
<name>A0A328EDR9_9ASTE</name>
<feature type="repeat" description="PPR" evidence="3">
    <location>
        <begin position="397"/>
        <end position="427"/>
    </location>
</feature>
<evidence type="ECO:0000256" key="2">
    <source>
        <dbReference type="ARBA" id="ARBA00022737"/>
    </source>
</evidence>
<dbReference type="Gene3D" id="1.25.40.10">
    <property type="entry name" value="Tetratricopeptide repeat domain"/>
    <property type="match status" value="3"/>
</dbReference>
<reference evidence="4 5" key="1">
    <citation type="submission" date="2018-06" db="EMBL/GenBank/DDBJ databases">
        <title>The Genome of Cuscuta australis (Dodder) Provides Insight into the Evolution of Plant Parasitism.</title>
        <authorList>
            <person name="Liu H."/>
        </authorList>
    </citation>
    <scope>NUCLEOTIDE SEQUENCE [LARGE SCALE GENOMIC DNA]</scope>
    <source>
        <strain evidence="5">cv. Yunnan</strain>
        <tissue evidence="4">Vines</tissue>
    </source>
</reference>
<organism evidence="4 5">
    <name type="scientific">Cuscuta australis</name>
    <dbReference type="NCBI Taxonomy" id="267555"/>
    <lineage>
        <taxon>Eukaryota</taxon>
        <taxon>Viridiplantae</taxon>
        <taxon>Streptophyta</taxon>
        <taxon>Embryophyta</taxon>
        <taxon>Tracheophyta</taxon>
        <taxon>Spermatophyta</taxon>
        <taxon>Magnoliopsida</taxon>
        <taxon>eudicotyledons</taxon>
        <taxon>Gunneridae</taxon>
        <taxon>Pentapetalae</taxon>
        <taxon>asterids</taxon>
        <taxon>lamiids</taxon>
        <taxon>Solanales</taxon>
        <taxon>Convolvulaceae</taxon>
        <taxon>Cuscuteae</taxon>
        <taxon>Cuscuta</taxon>
        <taxon>Cuscuta subgen. Grammica</taxon>
        <taxon>Cuscuta sect. Cleistogrammica</taxon>
    </lineage>
</organism>
<evidence type="ECO:0000256" key="3">
    <source>
        <dbReference type="PROSITE-ProRule" id="PRU00708"/>
    </source>
</evidence>
<dbReference type="Pfam" id="PF13041">
    <property type="entry name" value="PPR_2"/>
    <property type="match status" value="1"/>
</dbReference>
<proteinExistence type="inferred from homology"/>
<evidence type="ECO:0000313" key="4">
    <source>
        <dbReference type="EMBL" id="RAL54729.1"/>
    </source>
</evidence>
<protein>
    <recommendedName>
        <fullName evidence="6">Smr domain-containing protein</fullName>
    </recommendedName>
</protein>
<dbReference type="PANTHER" id="PTHR47447">
    <property type="entry name" value="OS03G0856100 PROTEIN"/>
    <property type="match status" value="1"/>
</dbReference>
<evidence type="ECO:0000256" key="1">
    <source>
        <dbReference type="ARBA" id="ARBA00007626"/>
    </source>
</evidence>
<feature type="repeat" description="PPR" evidence="3">
    <location>
        <begin position="222"/>
        <end position="256"/>
    </location>
</feature>
<keyword evidence="5" id="KW-1185">Reference proteome</keyword>
<dbReference type="Proteomes" id="UP000249390">
    <property type="component" value="Unassembled WGS sequence"/>
</dbReference>
<dbReference type="GO" id="GO:0009570">
    <property type="term" value="C:chloroplast stroma"/>
    <property type="evidence" value="ECO:0007669"/>
    <property type="project" value="TreeGrafter"/>
</dbReference>
<dbReference type="Pfam" id="PF13812">
    <property type="entry name" value="PPR_3"/>
    <property type="match status" value="1"/>
</dbReference>
<dbReference type="InterPro" id="IPR011990">
    <property type="entry name" value="TPR-like_helical_dom_sf"/>
</dbReference>
<comment type="caution">
    <text evidence="4">The sequence shown here is derived from an EMBL/GenBank/DDBJ whole genome shotgun (WGS) entry which is preliminary data.</text>
</comment>
<keyword evidence="2" id="KW-0677">Repeat</keyword>
<evidence type="ECO:0000313" key="5">
    <source>
        <dbReference type="Proteomes" id="UP000249390"/>
    </source>
</evidence>
<dbReference type="InterPro" id="IPR002885">
    <property type="entry name" value="PPR_rpt"/>
</dbReference>
<evidence type="ECO:0008006" key="6">
    <source>
        <dbReference type="Google" id="ProtNLM"/>
    </source>
</evidence>
<dbReference type="PROSITE" id="PS51375">
    <property type="entry name" value="PPR"/>
    <property type="match status" value="6"/>
</dbReference>
<feature type="repeat" description="PPR" evidence="3">
    <location>
        <begin position="437"/>
        <end position="471"/>
    </location>
</feature>
<dbReference type="GO" id="GO:0003729">
    <property type="term" value="F:mRNA binding"/>
    <property type="evidence" value="ECO:0007669"/>
    <property type="project" value="TreeGrafter"/>
</dbReference>